<evidence type="ECO:0000313" key="5">
    <source>
        <dbReference type="Proteomes" id="UP001218895"/>
    </source>
</evidence>
<dbReference type="RefSeq" id="WP_278099997.1">
    <property type="nucleotide sequence ID" value="NZ_CP091092.1"/>
</dbReference>
<proteinExistence type="predicted"/>
<dbReference type="GO" id="GO:0000160">
    <property type="term" value="P:phosphorelay signal transduction system"/>
    <property type="evidence" value="ECO:0007669"/>
    <property type="project" value="InterPro"/>
</dbReference>
<dbReference type="Pfam" id="PF13426">
    <property type="entry name" value="PAS_9"/>
    <property type="match status" value="1"/>
</dbReference>
<dbReference type="Proteomes" id="UP001218895">
    <property type="component" value="Chromosome"/>
</dbReference>
<dbReference type="PROSITE" id="PS50112">
    <property type="entry name" value="PAS"/>
    <property type="match status" value="1"/>
</dbReference>
<dbReference type="InterPro" id="IPR011006">
    <property type="entry name" value="CheY-like_superfamily"/>
</dbReference>
<dbReference type="InterPro" id="IPR000014">
    <property type="entry name" value="PAS"/>
</dbReference>
<dbReference type="GO" id="GO:0006355">
    <property type="term" value="P:regulation of DNA-templated transcription"/>
    <property type="evidence" value="ECO:0007669"/>
    <property type="project" value="InterPro"/>
</dbReference>
<dbReference type="PROSITE" id="PS50110">
    <property type="entry name" value="RESPONSE_REGULATORY"/>
    <property type="match status" value="1"/>
</dbReference>
<dbReference type="AlphaFoldDB" id="A0AAF0FME7"/>
<feature type="domain" description="Response regulatory" evidence="2">
    <location>
        <begin position="5"/>
        <end position="120"/>
    </location>
</feature>
<dbReference type="GeneID" id="79949095"/>
<dbReference type="Gene3D" id="3.40.50.2300">
    <property type="match status" value="1"/>
</dbReference>
<dbReference type="NCBIfam" id="TIGR00229">
    <property type="entry name" value="sensory_box"/>
    <property type="match status" value="1"/>
</dbReference>
<comment type="caution">
    <text evidence="1">Lacks conserved residue(s) required for the propagation of feature annotation.</text>
</comment>
<evidence type="ECO:0000259" key="3">
    <source>
        <dbReference type="PROSITE" id="PS50112"/>
    </source>
</evidence>
<dbReference type="Pfam" id="PF00072">
    <property type="entry name" value="Response_reg"/>
    <property type="match status" value="1"/>
</dbReference>
<name>A0AAF0FME7_9EURY</name>
<dbReference type="SUPFAM" id="SSF55785">
    <property type="entry name" value="PYP-like sensor domain (PAS domain)"/>
    <property type="match status" value="1"/>
</dbReference>
<dbReference type="Gene3D" id="3.30.450.20">
    <property type="entry name" value="PAS domain"/>
    <property type="match status" value="2"/>
</dbReference>
<evidence type="ECO:0000259" key="2">
    <source>
        <dbReference type="PROSITE" id="PS50110"/>
    </source>
</evidence>
<dbReference type="EMBL" id="CP091092">
    <property type="protein sequence ID" value="WFN37158.1"/>
    <property type="molecule type" value="Genomic_DNA"/>
</dbReference>
<accession>A0AAF0FME7</accession>
<reference evidence="4" key="1">
    <citation type="submission" date="2022-01" db="EMBL/GenBank/DDBJ databases">
        <title>Complete genome of Methanomicrobium antiquum DSM 21220.</title>
        <authorList>
            <person name="Chen S.-C."/>
            <person name="You Y.-T."/>
            <person name="Zhou Y.-Z."/>
            <person name="Lai M.-C."/>
        </authorList>
    </citation>
    <scope>NUCLEOTIDE SEQUENCE</scope>
    <source>
        <strain evidence="4">DSM 21220</strain>
    </source>
</reference>
<organism evidence="4 5">
    <name type="scientific">Methanomicrobium antiquum</name>
    <dbReference type="NCBI Taxonomy" id="487686"/>
    <lineage>
        <taxon>Archaea</taxon>
        <taxon>Methanobacteriati</taxon>
        <taxon>Methanobacteriota</taxon>
        <taxon>Stenosarchaea group</taxon>
        <taxon>Methanomicrobia</taxon>
        <taxon>Methanomicrobiales</taxon>
        <taxon>Methanomicrobiaceae</taxon>
        <taxon>Methanomicrobium</taxon>
    </lineage>
</organism>
<sequence>MAKEKILITDDEVSNAIKIRNLLRNNNYEISGLSVDAFDTIQQAGANKPDLVIMRIGISGSAGIIDAASKIIENYKIPVLFIIGESDLEVLEIVKKLNNPVVVLKPFTDEQILKSIDLAINRHKAEEKSRINKTSANTDPAETGLMEIPAAAITINKRGAVTRINKEMEFLTGFNRNKLIGRKFLSLIDTEDESEREDDEVCVWPDKVLLKKADGNSQKVSVLSGFIKSYGDNFDEQILIFKKETGEVSFASKDIDVIFTKVLNSLDDIVFVISNKMEITHYNQKFFSFARRLSISKLQLTKPAYEIPQFSKIASVNIYEELFKNGKEVKHIRKYGNDKETTYMLFHFIPLETDGIISHMITVMRDITEIEESRQKSGAIHDEFLKNSTLMKNIQSSMSDIRTALYQIVKFVEKNPEKLRDPAFKQVAVLSKNAEKKLIIFDRLWSRYETQLNMIQMNVKYKFNKK</sequence>
<protein>
    <submittedName>
        <fullName evidence="4">PAS domain-containing protein</fullName>
    </submittedName>
</protein>
<evidence type="ECO:0000256" key="1">
    <source>
        <dbReference type="PROSITE-ProRule" id="PRU00169"/>
    </source>
</evidence>
<dbReference type="SUPFAM" id="SSF52172">
    <property type="entry name" value="CheY-like"/>
    <property type="match status" value="1"/>
</dbReference>
<dbReference type="Pfam" id="PF00989">
    <property type="entry name" value="PAS"/>
    <property type="match status" value="1"/>
</dbReference>
<feature type="domain" description="PAS" evidence="3">
    <location>
        <begin position="145"/>
        <end position="192"/>
    </location>
</feature>
<dbReference type="KEGG" id="manq:L1994_01830"/>
<gene>
    <name evidence="4" type="ORF">L1994_01830</name>
</gene>
<keyword evidence="5" id="KW-1185">Reference proteome</keyword>
<dbReference type="InterPro" id="IPR035965">
    <property type="entry name" value="PAS-like_dom_sf"/>
</dbReference>
<evidence type="ECO:0000313" key="4">
    <source>
        <dbReference type="EMBL" id="WFN37158.1"/>
    </source>
</evidence>
<dbReference type="InterPro" id="IPR013767">
    <property type="entry name" value="PAS_fold"/>
</dbReference>
<dbReference type="InterPro" id="IPR001789">
    <property type="entry name" value="Sig_transdc_resp-reg_receiver"/>
</dbReference>